<dbReference type="EMBL" id="CP012541">
    <property type="protein sequence ID" value="ALF47791.1"/>
    <property type="molecule type" value="Genomic_DNA"/>
</dbReference>
<dbReference type="GO" id="GO:0003677">
    <property type="term" value="F:DNA binding"/>
    <property type="evidence" value="ECO:0007669"/>
    <property type="project" value="InterPro"/>
</dbReference>
<dbReference type="KEGG" id="ccoc:CCON33237_1117"/>
<evidence type="ECO:0000313" key="2">
    <source>
        <dbReference type="EMBL" id="ALF47791.1"/>
    </source>
</evidence>
<dbReference type="InterPro" id="IPR049945">
    <property type="entry name" value="AAA_22"/>
</dbReference>
<dbReference type="SUPFAM" id="SSF52540">
    <property type="entry name" value="P-loop containing nucleoside triphosphate hydrolases"/>
    <property type="match status" value="1"/>
</dbReference>
<dbReference type="GO" id="GO:0016887">
    <property type="term" value="F:ATP hydrolysis activity"/>
    <property type="evidence" value="ECO:0007669"/>
    <property type="project" value="InterPro"/>
</dbReference>
<dbReference type="AlphaFoldDB" id="A0A0M4SUR3"/>
<accession>A0A0M4SUR3</accession>
<dbReference type="GeneID" id="28662792"/>
<dbReference type="PANTHER" id="PTHR35894:SF5">
    <property type="entry name" value="MU-LIKE PROPHAGE FLUMU DNA TRANSPOSITION PROTEIN B"/>
    <property type="match status" value="1"/>
</dbReference>
<sequence length="289" mass="31788">MSESIKKLDEFLSSNNISASALARAIGVSASLISQLRAGSYKGDSDAVNAKINAYIDNFNKKAKNFHANAKENEFYVTSDVKMANFIISEAIAEKEIGLIYGFAGSGKTTVLKEFAKNNPNVVLIEATCHTSAKVLLEDLCEALKIDASGGLSTKLKAVARFLKSSDKVIMVDEAEHLPLKALEDLRRIYDFSRTPLILCGTEILLKNLMGKNKELRQLFSRICGKWCMQGLSKDECEKIYTKEIFAYCKGNFRSSAKLYKKALRLAELNGCLVDESVVATAIDMVILG</sequence>
<dbReference type="InterPro" id="IPR027417">
    <property type="entry name" value="P-loop_NTPase"/>
</dbReference>
<dbReference type="PATRIC" id="fig|199.248.peg.1158"/>
<dbReference type="Gene3D" id="1.10.260.40">
    <property type="entry name" value="lambda repressor-like DNA-binding domains"/>
    <property type="match status" value="1"/>
</dbReference>
<feature type="domain" description="ORC1/DEAH AAA+ ATPase" evidence="1">
    <location>
        <begin position="95"/>
        <end position="207"/>
    </location>
</feature>
<protein>
    <submittedName>
        <fullName evidence="2">ATPase, AAA family, possible transposase</fullName>
    </submittedName>
</protein>
<dbReference type="InterPro" id="IPR052026">
    <property type="entry name" value="ExeA_AAA_ATPase_DNA-bind"/>
</dbReference>
<dbReference type="PANTHER" id="PTHR35894">
    <property type="entry name" value="GENERAL SECRETION PATHWAY PROTEIN A-RELATED"/>
    <property type="match status" value="1"/>
</dbReference>
<dbReference type="SUPFAM" id="SSF47413">
    <property type="entry name" value="lambda repressor-like DNA-binding domains"/>
    <property type="match status" value="1"/>
</dbReference>
<name>A0A0M4SUR3_9BACT</name>
<dbReference type="Gene3D" id="3.40.50.300">
    <property type="entry name" value="P-loop containing nucleotide triphosphate hydrolases"/>
    <property type="match status" value="1"/>
</dbReference>
<gene>
    <name evidence="2" type="ORF">CCON33237_1117</name>
</gene>
<proteinExistence type="predicted"/>
<evidence type="ECO:0000313" key="3">
    <source>
        <dbReference type="Proteomes" id="UP000066049"/>
    </source>
</evidence>
<dbReference type="Proteomes" id="UP000066049">
    <property type="component" value="Chromosome"/>
</dbReference>
<evidence type="ECO:0000259" key="1">
    <source>
        <dbReference type="Pfam" id="PF13401"/>
    </source>
</evidence>
<dbReference type="Pfam" id="PF13401">
    <property type="entry name" value="AAA_22"/>
    <property type="match status" value="1"/>
</dbReference>
<dbReference type="InterPro" id="IPR010982">
    <property type="entry name" value="Lambda_DNA-bd_dom_sf"/>
</dbReference>
<organism evidence="2 3">
    <name type="scientific">Campylobacter concisus</name>
    <dbReference type="NCBI Taxonomy" id="199"/>
    <lineage>
        <taxon>Bacteria</taxon>
        <taxon>Pseudomonadati</taxon>
        <taxon>Campylobacterota</taxon>
        <taxon>Epsilonproteobacteria</taxon>
        <taxon>Campylobacterales</taxon>
        <taxon>Campylobacteraceae</taxon>
        <taxon>Campylobacter</taxon>
    </lineage>
</organism>
<reference evidence="3" key="1">
    <citation type="submission" date="2015-08" db="EMBL/GenBank/DDBJ databases">
        <title>Comparative genomics of the Campylobacter concisus group.</title>
        <authorList>
            <person name="Miller W.G."/>
            <person name="Yee E."/>
            <person name="Chapman M.H."/>
            <person name="Huynh S."/>
            <person name="Bono J.L."/>
            <person name="On S.L.W."/>
            <person name="St Leger J."/>
            <person name="Foster G."/>
            <person name="Parker C.T."/>
        </authorList>
    </citation>
    <scope>NUCLEOTIDE SEQUENCE [LARGE SCALE GENOMIC DNA]</scope>
    <source>
        <strain evidence="3">ATCC 33237</strain>
    </source>
</reference>
<dbReference type="RefSeq" id="WP_054196769.1">
    <property type="nucleotide sequence ID" value="NZ_CP012541.1"/>
</dbReference>